<protein>
    <submittedName>
        <fullName evidence="1">Uncharacterized protein</fullName>
    </submittedName>
</protein>
<evidence type="ECO:0000313" key="1">
    <source>
        <dbReference type="EMBL" id="ARF12235.1"/>
    </source>
</evidence>
<dbReference type="InterPro" id="IPR043876">
    <property type="entry name" value="DUF5856"/>
</dbReference>
<name>A0A1V0SKG3_9VIRU</name>
<dbReference type="Pfam" id="PF19174">
    <property type="entry name" value="DUF5856"/>
    <property type="match status" value="1"/>
</dbReference>
<accession>A0A1V0SKG3</accession>
<gene>
    <name evidence="1" type="ORF">Klosneuvirus_4_50</name>
</gene>
<organism evidence="1">
    <name type="scientific">Klosneuvirus KNV1</name>
    <dbReference type="NCBI Taxonomy" id="1977640"/>
    <lineage>
        <taxon>Viruses</taxon>
        <taxon>Varidnaviria</taxon>
        <taxon>Bamfordvirae</taxon>
        <taxon>Nucleocytoviricota</taxon>
        <taxon>Megaviricetes</taxon>
        <taxon>Imitervirales</taxon>
        <taxon>Mimiviridae</taxon>
        <taxon>Klosneuvirinae</taxon>
        <taxon>Klosneuvirus</taxon>
    </lineage>
</organism>
<proteinExistence type="predicted"/>
<reference evidence="1" key="1">
    <citation type="journal article" date="2017" name="Science">
        <title>Giant viruses with an expanded complement of translation system components.</title>
        <authorList>
            <person name="Schulz F."/>
            <person name="Yutin N."/>
            <person name="Ivanova N.N."/>
            <person name="Ortega D.R."/>
            <person name="Lee T.K."/>
            <person name="Vierheilig J."/>
            <person name="Daims H."/>
            <person name="Horn M."/>
            <person name="Wagner M."/>
            <person name="Jensen G.J."/>
            <person name="Kyrpides N.C."/>
            <person name="Koonin E.V."/>
            <person name="Woyke T."/>
        </authorList>
    </citation>
    <scope>NUCLEOTIDE SEQUENCE</scope>
    <source>
        <strain evidence="1">KNV1</strain>
    </source>
</reference>
<dbReference type="EMBL" id="KY684111">
    <property type="protein sequence ID" value="ARF12235.1"/>
    <property type="molecule type" value="Genomic_DNA"/>
</dbReference>
<sequence>MGKIEFLNSLVILFFQHQIQIKMFHFQTTAYGGHKAVDSYLEKFNDNFDRFMEAGQGAFGKLTLSNVNLTACVWNDDNISKNLDGFIGILNSLTEVLSENTDLLTVRDEMLADVNQLKYLLTFS</sequence>